<keyword evidence="2" id="KW-0520">NAD</keyword>
<name>A0A495BDG1_VOGIN</name>
<comment type="caution">
    <text evidence="4">The sequence shown here is derived from an EMBL/GenBank/DDBJ whole genome shotgun (WGS) entry which is preliminary data.</text>
</comment>
<evidence type="ECO:0000256" key="1">
    <source>
        <dbReference type="ARBA" id="ARBA00023002"/>
    </source>
</evidence>
<organism evidence="4 5">
    <name type="scientific">Vogesella indigofera</name>
    <name type="common">Pseudomonas indigofera</name>
    <dbReference type="NCBI Taxonomy" id="45465"/>
    <lineage>
        <taxon>Bacteria</taxon>
        <taxon>Pseudomonadati</taxon>
        <taxon>Pseudomonadota</taxon>
        <taxon>Betaproteobacteria</taxon>
        <taxon>Neisseriales</taxon>
        <taxon>Chromobacteriaceae</taxon>
        <taxon>Vogesella</taxon>
    </lineage>
</organism>
<feature type="domain" description="D-isomer specific 2-hydroxyacid dehydrogenase NAD-binding" evidence="3">
    <location>
        <begin position="104"/>
        <end position="274"/>
    </location>
</feature>
<keyword evidence="4" id="KW-0670">Pyruvate</keyword>
<dbReference type="CDD" id="cd12164">
    <property type="entry name" value="GDH_like_2"/>
    <property type="match status" value="1"/>
</dbReference>
<dbReference type="PROSITE" id="PS00671">
    <property type="entry name" value="D_2_HYDROXYACID_DH_3"/>
    <property type="match status" value="1"/>
</dbReference>
<dbReference type="EMBL" id="RBID01000014">
    <property type="protein sequence ID" value="RKQ58817.1"/>
    <property type="molecule type" value="Genomic_DNA"/>
</dbReference>
<dbReference type="InterPro" id="IPR029753">
    <property type="entry name" value="D-isomer_DH_CS"/>
</dbReference>
<evidence type="ECO:0000313" key="4">
    <source>
        <dbReference type="EMBL" id="RKQ58817.1"/>
    </source>
</evidence>
<keyword evidence="1" id="KW-0560">Oxidoreductase</keyword>
<dbReference type="PANTHER" id="PTHR43333">
    <property type="entry name" value="2-HACID_DH_C DOMAIN-CONTAINING PROTEIN"/>
    <property type="match status" value="1"/>
</dbReference>
<evidence type="ECO:0000313" key="5">
    <source>
        <dbReference type="Proteomes" id="UP000279384"/>
    </source>
</evidence>
<dbReference type="PANTHER" id="PTHR43333:SF1">
    <property type="entry name" value="D-ISOMER SPECIFIC 2-HYDROXYACID DEHYDROGENASE NAD-BINDING DOMAIN-CONTAINING PROTEIN"/>
    <property type="match status" value="1"/>
</dbReference>
<dbReference type="InterPro" id="IPR006140">
    <property type="entry name" value="D-isomer_DH_NAD-bd"/>
</dbReference>
<sequence length="309" mass="33296">MILIHTPSAKEVAAYLDLFRAALPQHRFISLDEMTQPEAVRYVITWGPPPALFARLPKLEAVFALGAGVDKLLARDDLAAGVPIYRLLDGGMAQQMSEYIRFGVLSYQRHMDVYRRQQAAGVWKMLAPKLPAEVRVGVLGLGEIGSAVAQALAADGYRVSGWSRSPRQLPGVTCLHGDDGLAELLAGSEVLACVLPSTPQTQGLLNAQRLAALPPGAMLINAGRGDLLDEDALLALLDAGHLRCAQLDVFASEPLPHGHRLWQHPAVTVTPHIAAITLREEAVRQIAANLERLAAGDAVQGQVLRERGY</sequence>
<dbReference type="AlphaFoldDB" id="A0A495BDG1"/>
<dbReference type="Pfam" id="PF02826">
    <property type="entry name" value="2-Hacid_dh_C"/>
    <property type="match status" value="1"/>
</dbReference>
<evidence type="ECO:0000259" key="3">
    <source>
        <dbReference type="Pfam" id="PF02826"/>
    </source>
</evidence>
<dbReference type="Gene3D" id="3.40.50.720">
    <property type="entry name" value="NAD(P)-binding Rossmann-like Domain"/>
    <property type="match status" value="2"/>
</dbReference>
<accession>A0A495BDG1</accession>
<protein>
    <submittedName>
        <fullName evidence="4">Glyoxylate/hydroxypyruvate reductase A</fullName>
    </submittedName>
</protein>
<dbReference type="Proteomes" id="UP000279384">
    <property type="component" value="Unassembled WGS sequence"/>
</dbReference>
<dbReference type="SUPFAM" id="SSF51735">
    <property type="entry name" value="NAD(P)-binding Rossmann-fold domains"/>
    <property type="match status" value="1"/>
</dbReference>
<dbReference type="GO" id="GO:0051287">
    <property type="term" value="F:NAD binding"/>
    <property type="evidence" value="ECO:0007669"/>
    <property type="project" value="InterPro"/>
</dbReference>
<reference evidence="4 5" key="1">
    <citation type="submission" date="2018-10" db="EMBL/GenBank/DDBJ databases">
        <title>Genomic Encyclopedia of Type Strains, Phase IV (KMG-IV): sequencing the most valuable type-strain genomes for metagenomic binning, comparative biology and taxonomic classification.</title>
        <authorList>
            <person name="Goeker M."/>
        </authorList>
    </citation>
    <scope>NUCLEOTIDE SEQUENCE [LARGE SCALE GENOMIC DNA]</scope>
    <source>
        <strain evidence="4 5">DSM 3303</strain>
    </source>
</reference>
<dbReference type="GO" id="GO:0016616">
    <property type="term" value="F:oxidoreductase activity, acting on the CH-OH group of donors, NAD or NADP as acceptor"/>
    <property type="evidence" value="ECO:0007669"/>
    <property type="project" value="UniProtKB-ARBA"/>
</dbReference>
<dbReference type="InterPro" id="IPR036291">
    <property type="entry name" value="NAD(P)-bd_dom_sf"/>
</dbReference>
<evidence type="ECO:0000256" key="2">
    <source>
        <dbReference type="ARBA" id="ARBA00023027"/>
    </source>
</evidence>
<gene>
    <name evidence="4" type="ORF">C8E02_1792</name>
</gene>
<proteinExistence type="predicted"/>
<dbReference type="RefSeq" id="WP_120810482.1">
    <property type="nucleotide sequence ID" value="NZ_RBID01000014.1"/>
</dbReference>